<dbReference type="PANTHER" id="PTHR45814">
    <property type="entry name" value="HISTONE-LYSINE N-METHYLTRANSFERASE SETD1"/>
    <property type="match status" value="1"/>
</dbReference>
<comment type="catalytic activity">
    <reaction evidence="12">
        <text>N(6)-methyl-L-lysyl(4)-[histone H3] + S-adenosyl-L-methionine = N(6),N(6)-dimethyl-L-lysyl(4)-[histone H3] + S-adenosyl-L-homocysteine + H(+)</text>
        <dbReference type="Rhea" id="RHEA:60268"/>
        <dbReference type="Rhea" id="RHEA-COMP:15540"/>
        <dbReference type="Rhea" id="RHEA-COMP:15543"/>
        <dbReference type="ChEBI" id="CHEBI:15378"/>
        <dbReference type="ChEBI" id="CHEBI:57856"/>
        <dbReference type="ChEBI" id="CHEBI:59789"/>
        <dbReference type="ChEBI" id="CHEBI:61929"/>
        <dbReference type="ChEBI" id="CHEBI:61976"/>
    </reaction>
</comment>
<dbReference type="EC" id="2.1.1.354" evidence="3 14"/>
<dbReference type="GO" id="GO:0032259">
    <property type="term" value="P:methylation"/>
    <property type="evidence" value="ECO:0007669"/>
    <property type="project" value="UniProtKB-KW"/>
</dbReference>
<feature type="region of interest" description="Disordered" evidence="15">
    <location>
        <begin position="130"/>
        <end position="152"/>
    </location>
</feature>
<dbReference type="Proteomes" id="UP000191144">
    <property type="component" value="Chromosome H"/>
</dbReference>
<dbReference type="GO" id="GO:0048188">
    <property type="term" value="C:Set1C/COMPASS complex"/>
    <property type="evidence" value="ECO:0007669"/>
    <property type="project" value="InterPro"/>
</dbReference>
<keyword evidence="19" id="KW-1185">Reference proteome</keyword>
<keyword evidence="9 14" id="KW-0156">Chromatin regulator</keyword>
<dbReference type="Pfam" id="PF11767">
    <property type="entry name" value="SET_assoc"/>
    <property type="match status" value="1"/>
</dbReference>
<evidence type="ECO:0000256" key="14">
    <source>
        <dbReference type="PIRNR" id="PIRNR037104"/>
    </source>
</evidence>
<feature type="compositionally biased region" description="Acidic residues" evidence="15">
    <location>
        <begin position="581"/>
        <end position="610"/>
    </location>
</feature>
<dbReference type="PIRSF" id="PIRSF037104">
    <property type="entry name" value="Histone_H3-K4_mtfrase_Set1_fun"/>
    <property type="match status" value="1"/>
</dbReference>
<name>A0A1G4KEC1_9SACH</name>
<dbReference type="InterPro" id="IPR012677">
    <property type="entry name" value="Nucleotide-bd_a/b_plait_sf"/>
</dbReference>
<dbReference type="OrthoDB" id="308383at2759"/>
<feature type="compositionally biased region" description="Basic and acidic residues" evidence="15">
    <location>
        <begin position="37"/>
        <end position="54"/>
    </location>
</feature>
<comment type="subcellular location">
    <subcellularLocation>
        <location evidence="2">Chromosome</location>
    </subcellularLocation>
    <subcellularLocation>
        <location evidence="1 14">Nucleus</location>
    </subcellularLocation>
</comment>
<dbReference type="InterPro" id="IPR046341">
    <property type="entry name" value="SET_dom_sf"/>
</dbReference>
<dbReference type="InterPro" id="IPR001214">
    <property type="entry name" value="SET_dom"/>
</dbReference>
<dbReference type="SMART" id="SM01291">
    <property type="entry name" value="N-SET"/>
    <property type="match status" value="1"/>
</dbReference>
<dbReference type="SUPFAM" id="SSF82199">
    <property type="entry name" value="SET domain"/>
    <property type="match status" value="1"/>
</dbReference>
<feature type="compositionally biased region" description="Polar residues" evidence="15">
    <location>
        <begin position="18"/>
        <end position="35"/>
    </location>
</feature>
<dbReference type="InterPro" id="IPR024636">
    <property type="entry name" value="SET_assoc"/>
</dbReference>
<evidence type="ECO:0000259" key="16">
    <source>
        <dbReference type="PROSITE" id="PS50280"/>
    </source>
</evidence>
<dbReference type="GO" id="GO:0140999">
    <property type="term" value="F:histone H3K4 trimethyltransferase activity"/>
    <property type="evidence" value="ECO:0007669"/>
    <property type="project" value="UniProtKB-EC"/>
</dbReference>
<organism evidence="18 19">
    <name type="scientific">Lachancea meyersii CBS 8951</name>
    <dbReference type="NCBI Taxonomy" id="1266667"/>
    <lineage>
        <taxon>Eukaryota</taxon>
        <taxon>Fungi</taxon>
        <taxon>Dikarya</taxon>
        <taxon>Ascomycota</taxon>
        <taxon>Saccharomycotina</taxon>
        <taxon>Saccharomycetes</taxon>
        <taxon>Saccharomycetales</taxon>
        <taxon>Saccharomycetaceae</taxon>
        <taxon>Lachancea</taxon>
    </lineage>
</organism>
<evidence type="ECO:0000313" key="18">
    <source>
        <dbReference type="EMBL" id="SCV02829.1"/>
    </source>
</evidence>
<dbReference type="Gene3D" id="3.30.70.330">
    <property type="match status" value="1"/>
</dbReference>
<dbReference type="InterPro" id="IPR048669">
    <property type="entry name" value="SET1_RBD"/>
</dbReference>
<evidence type="ECO:0000256" key="4">
    <source>
        <dbReference type="ARBA" id="ARBA00015839"/>
    </source>
</evidence>
<evidence type="ECO:0000256" key="8">
    <source>
        <dbReference type="ARBA" id="ARBA00022691"/>
    </source>
</evidence>
<dbReference type="GO" id="GO:0005694">
    <property type="term" value="C:chromosome"/>
    <property type="evidence" value="ECO:0007669"/>
    <property type="project" value="UniProtKB-SubCell"/>
</dbReference>
<gene>
    <name evidence="18" type="ORF">LAME_0H05556G</name>
</gene>
<feature type="region of interest" description="Disordered" evidence="15">
    <location>
        <begin position="565"/>
        <end position="631"/>
    </location>
</feature>
<protein>
    <recommendedName>
        <fullName evidence="4 14">Histone-lysine N-methyltransferase, H3 lysine-4 specific</fullName>
        <ecNumber evidence="3 14">2.1.1.354</ecNumber>
    </recommendedName>
</protein>
<feature type="compositionally biased region" description="Basic and acidic residues" evidence="15">
    <location>
        <begin position="794"/>
        <end position="810"/>
    </location>
</feature>
<dbReference type="SMART" id="SM00317">
    <property type="entry name" value="SET"/>
    <property type="match status" value="1"/>
</dbReference>
<keyword evidence="5 14" id="KW-0158">Chromosome</keyword>
<evidence type="ECO:0000256" key="9">
    <source>
        <dbReference type="ARBA" id="ARBA00022853"/>
    </source>
</evidence>
<dbReference type="Pfam" id="PF11764">
    <property type="entry name" value="N-SET"/>
    <property type="match status" value="1"/>
</dbReference>
<feature type="region of interest" description="Disordered" evidence="15">
    <location>
        <begin position="1"/>
        <end position="82"/>
    </location>
</feature>
<evidence type="ECO:0000256" key="13">
    <source>
        <dbReference type="ARBA" id="ARBA00049129"/>
    </source>
</evidence>
<evidence type="ECO:0000256" key="5">
    <source>
        <dbReference type="ARBA" id="ARBA00022454"/>
    </source>
</evidence>
<feature type="domain" description="Post-SET" evidence="17">
    <location>
        <begin position="980"/>
        <end position="996"/>
    </location>
</feature>
<dbReference type="InterPro" id="IPR003616">
    <property type="entry name" value="Post-SET_dom"/>
</dbReference>
<evidence type="ECO:0000256" key="11">
    <source>
        <dbReference type="ARBA" id="ARBA00047571"/>
    </source>
</evidence>
<feature type="domain" description="SET" evidence="16">
    <location>
        <begin position="854"/>
        <end position="971"/>
    </location>
</feature>
<evidence type="ECO:0000313" key="19">
    <source>
        <dbReference type="Proteomes" id="UP000191144"/>
    </source>
</evidence>
<evidence type="ECO:0000256" key="10">
    <source>
        <dbReference type="ARBA" id="ARBA00023242"/>
    </source>
</evidence>
<keyword evidence="8 14" id="KW-0949">S-adenosyl-L-methionine</keyword>
<dbReference type="SMART" id="SM00508">
    <property type="entry name" value="PostSET"/>
    <property type="match status" value="1"/>
</dbReference>
<dbReference type="PROSITE" id="PS51572">
    <property type="entry name" value="SAM_MT43_1"/>
    <property type="match status" value="1"/>
</dbReference>
<reference evidence="19" key="1">
    <citation type="submission" date="2016-03" db="EMBL/GenBank/DDBJ databases">
        <authorList>
            <person name="Devillers Hugo."/>
        </authorList>
    </citation>
    <scope>NUCLEOTIDE SEQUENCE [LARGE SCALE GENOMIC DNA]</scope>
</reference>
<comment type="catalytic activity">
    <reaction evidence="11 14">
        <text>L-lysyl(4)-[histone H3] + 3 S-adenosyl-L-methionine = N(6),N(6),N(6)-trimethyl-L-lysyl(4)-[histone H3] + 3 S-adenosyl-L-homocysteine + 3 H(+)</text>
        <dbReference type="Rhea" id="RHEA:60260"/>
        <dbReference type="Rhea" id="RHEA-COMP:15537"/>
        <dbReference type="Rhea" id="RHEA-COMP:15547"/>
        <dbReference type="ChEBI" id="CHEBI:15378"/>
        <dbReference type="ChEBI" id="CHEBI:29969"/>
        <dbReference type="ChEBI" id="CHEBI:57856"/>
        <dbReference type="ChEBI" id="CHEBI:59789"/>
        <dbReference type="ChEBI" id="CHEBI:61961"/>
        <dbReference type="EC" id="2.1.1.354"/>
    </reaction>
</comment>
<dbReference type="PANTHER" id="PTHR45814:SF2">
    <property type="entry name" value="HISTONE-LYSINE N-METHYLTRANSFERASE SETD1"/>
    <property type="match status" value="1"/>
</dbReference>
<keyword evidence="6 14" id="KW-0489">Methyltransferase</keyword>
<dbReference type="Gene3D" id="2.170.270.10">
    <property type="entry name" value="SET domain"/>
    <property type="match status" value="1"/>
</dbReference>
<proteinExistence type="predicted"/>
<feature type="compositionally biased region" description="Basic and acidic residues" evidence="15">
    <location>
        <begin position="1"/>
        <end position="11"/>
    </location>
</feature>
<evidence type="ECO:0000259" key="17">
    <source>
        <dbReference type="PROSITE" id="PS50868"/>
    </source>
</evidence>
<keyword evidence="10 14" id="KW-0539">Nucleus</keyword>
<dbReference type="AlphaFoldDB" id="A0A1G4KEC1"/>
<comment type="catalytic activity">
    <reaction evidence="13">
        <text>N(6),N(6)-dimethyl-L-lysyl(4)-[histone H3] + S-adenosyl-L-methionine = N(6),N(6),N(6)-trimethyl-L-lysyl(4)-[histone H3] + S-adenosyl-L-homocysteine + H(+)</text>
        <dbReference type="Rhea" id="RHEA:60272"/>
        <dbReference type="Rhea" id="RHEA-COMP:15537"/>
        <dbReference type="Rhea" id="RHEA-COMP:15540"/>
        <dbReference type="ChEBI" id="CHEBI:15378"/>
        <dbReference type="ChEBI" id="CHEBI:57856"/>
        <dbReference type="ChEBI" id="CHEBI:59789"/>
        <dbReference type="ChEBI" id="CHEBI:61961"/>
        <dbReference type="ChEBI" id="CHEBI:61976"/>
    </reaction>
</comment>
<evidence type="ECO:0000256" key="15">
    <source>
        <dbReference type="SAM" id="MobiDB-lite"/>
    </source>
</evidence>
<feature type="region of interest" description="Disordered" evidence="15">
    <location>
        <begin position="786"/>
        <end position="814"/>
    </location>
</feature>
<evidence type="ECO:0000256" key="12">
    <source>
        <dbReference type="ARBA" id="ARBA00047583"/>
    </source>
</evidence>
<dbReference type="PROSITE" id="PS50868">
    <property type="entry name" value="POST_SET"/>
    <property type="match status" value="1"/>
</dbReference>
<evidence type="ECO:0000256" key="2">
    <source>
        <dbReference type="ARBA" id="ARBA00004286"/>
    </source>
</evidence>
<evidence type="ECO:0000256" key="7">
    <source>
        <dbReference type="ARBA" id="ARBA00022679"/>
    </source>
</evidence>
<evidence type="ECO:0000256" key="3">
    <source>
        <dbReference type="ARBA" id="ARBA00012182"/>
    </source>
</evidence>
<evidence type="ECO:0000256" key="1">
    <source>
        <dbReference type="ARBA" id="ARBA00004123"/>
    </source>
</evidence>
<evidence type="ECO:0000256" key="6">
    <source>
        <dbReference type="ARBA" id="ARBA00022603"/>
    </source>
</evidence>
<dbReference type="InterPro" id="IPR017111">
    <property type="entry name" value="Set1_fungi"/>
</dbReference>
<comment type="function">
    <text evidence="14">Catalytic component of the COMPASS (Set1C) complex that specifically mono-, di- and trimethylates histone H3 to form H3K4me1/2/3. COMPASS recognizes ubiquitinated H2B on one face of the nucleosome which stimulates the methylation of H3 on the opposing face.</text>
</comment>
<dbReference type="InterPro" id="IPR024657">
    <property type="entry name" value="COMPASS_Set1_N-SET"/>
</dbReference>
<dbReference type="PROSITE" id="PS50280">
    <property type="entry name" value="SET"/>
    <property type="match status" value="1"/>
</dbReference>
<comment type="subunit">
    <text evidence="14">Component of the COMPASS (Set1C) complex.</text>
</comment>
<sequence length="996" mass="113133">MDHYRHGHDMPYGRPASRYQNDSTAHTNGKPQNGRSHWRDRPSSSYNRHKDLFKGETYYPRGSRLAQTPVVAPNRTRRPAPDLRYNTTRFHEQYHYFDPVARRLIHQNVMRPWTSEKLPSSGYVIVQEPQSAGKPKPVLKARTPDQAATDPRSAALNNHTVKGHTHRKARTQLSRLPRIVYDKHSIGPPPANEIVVYPMVRDSHISVPDAIIKNYFSTFGEISHFESFIDPSNALPLHVYVIRFTGPPGNLDAPFKAAHKAAKTFENAHYFVSGFKFAVVINTDNQSKKIIDSIVEENAKQAVKIQKQVERRNDNKELPTGPQAKALPPDLERIVQGRPSLFVSKKVISVHGLAIEDFKIKLAKYKFSRIIGHSSGFYVVFNDISDAKACMYVESDVLSINSRRRRKPVVIRFTLIEANLPSLAAGQREARQSHKKEYASIEDIVNAAADIIIQDLGWALERDLKRRIVGPTVFDALSPQNYPEIIARKEEDEKKKLELRRIAAETKQKRESKSSTFDIFNLYGARFKTKGLLGKGFIRDAKTPKESVSVSEKADVELVKPMAHLLNEDSRSNTPPAFETQLDDDDMMSSSVEAEDGLQDEEDNQDDFSDGFEPPYKKTKHESSEATTPEADVQKFVSNSSRREELIKTSEKYRPTASERPTPIYPVDLFESQGILSAVDIRDAVKDEEDFVILRKMMNPPAHAISGEQKFKLGVLLHELNLASQENKKVLALQNSTNEMAFDDSLRSPAGSFKAEGFKKISDRLKNCYLPHRRKLHQPLNTVYNHQDAAETNSDTHRLESEKPELENHPSEITSSRVNRAMNRRFQQDIEAQKAIIGSESELLTLNQLTKRKKPVTFARSAIHNWGLYALEPIAAKEMIIEYVGEMLRQPVAEMRERTYLKCGIGSSYLFRVDESTVIDATKKGGIARFINHCCEPSCTAKIIRVDGRKRIVIYALRDIAANEELTYDYKFERETDDEERLPCHCGAPSCKGYLN</sequence>
<dbReference type="EMBL" id="LT598480">
    <property type="protein sequence ID" value="SCV02829.1"/>
    <property type="molecule type" value="Genomic_DNA"/>
</dbReference>
<dbReference type="InterPro" id="IPR044570">
    <property type="entry name" value="Set1-like"/>
</dbReference>
<dbReference type="Pfam" id="PF21569">
    <property type="entry name" value="SET1_RBD"/>
    <property type="match status" value="1"/>
</dbReference>
<dbReference type="Pfam" id="PF00856">
    <property type="entry name" value="SET"/>
    <property type="match status" value="1"/>
</dbReference>
<keyword evidence="7 14" id="KW-0808">Transferase</keyword>
<accession>A0A1G4KEC1</accession>